<sequence>MQVRTTDFALPGSTGILPITVPGWTETPKAVFLFLIGAEAPSNNNDTNSQMGFGAADGTREWCIAAVSESGQGTSVSKGYGNTGECLAMLEDDGGALDGLAEFSAFIPGGVNLNVTQAFGAAHMCCAIFLSGADLTAYANIYQLPGSTSPQQITDPGFEPDLLLVSVRGAGMGGGIEARQRLCMGAAVNDGAGAFDNVGWSLEDRDAQSTTSVWGSIFNNRVGARGNQYE</sequence>
<proteinExistence type="predicted"/>
<gene>
    <name evidence="1" type="ORF">S01H1_66458</name>
</gene>
<comment type="caution">
    <text evidence="1">The sequence shown here is derived from an EMBL/GenBank/DDBJ whole genome shotgun (WGS) entry which is preliminary data.</text>
</comment>
<dbReference type="AlphaFoldDB" id="X0WII6"/>
<name>X0WII6_9ZZZZ</name>
<dbReference type="EMBL" id="BARS01043944">
    <property type="protein sequence ID" value="GAG30804.1"/>
    <property type="molecule type" value="Genomic_DNA"/>
</dbReference>
<organism evidence="1">
    <name type="scientific">marine sediment metagenome</name>
    <dbReference type="NCBI Taxonomy" id="412755"/>
    <lineage>
        <taxon>unclassified sequences</taxon>
        <taxon>metagenomes</taxon>
        <taxon>ecological metagenomes</taxon>
    </lineage>
</organism>
<protein>
    <submittedName>
        <fullName evidence="1">Uncharacterized protein</fullName>
    </submittedName>
</protein>
<evidence type="ECO:0000313" key="1">
    <source>
        <dbReference type="EMBL" id="GAG30804.1"/>
    </source>
</evidence>
<reference evidence="1" key="1">
    <citation type="journal article" date="2014" name="Front. Microbiol.">
        <title>High frequency of phylogenetically diverse reductive dehalogenase-homologous genes in deep subseafloor sedimentary metagenomes.</title>
        <authorList>
            <person name="Kawai M."/>
            <person name="Futagami T."/>
            <person name="Toyoda A."/>
            <person name="Takaki Y."/>
            <person name="Nishi S."/>
            <person name="Hori S."/>
            <person name="Arai W."/>
            <person name="Tsubouchi T."/>
            <person name="Morono Y."/>
            <person name="Uchiyama I."/>
            <person name="Ito T."/>
            <person name="Fujiyama A."/>
            <person name="Inagaki F."/>
            <person name="Takami H."/>
        </authorList>
    </citation>
    <scope>NUCLEOTIDE SEQUENCE</scope>
    <source>
        <strain evidence="1">Expedition CK06-06</strain>
    </source>
</reference>
<accession>X0WII6</accession>
<feature type="non-terminal residue" evidence="1">
    <location>
        <position position="230"/>
    </location>
</feature>